<keyword evidence="1" id="KW-0433">Leucine-rich repeat</keyword>
<dbReference type="InterPro" id="IPR044974">
    <property type="entry name" value="Disease_R_plants"/>
</dbReference>
<evidence type="ECO:0000256" key="1">
    <source>
        <dbReference type="ARBA" id="ARBA00022614"/>
    </source>
</evidence>
<name>A0A5N6PLF3_9ASTR</name>
<dbReference type="InterPro" id="IPR027417">
    <property type="entry name" value="P-loop_NTPase"/>
</dbReference>
<dbReference type="SUPFAM" id="SSF52058">
    <property type="entry name" value="L domain-like"/>
    <property type="match status" value="1"/>
</dbReference>
<proteinExistence type="predicted"/>
<dbReference type="Gene3D" id="1.10.8.430">
    <property type="entry name" value="Helical domain of apoptotic protease-activating factors"/>
    <property type="match status" value="1"/>
</dbReference>
<dbReference type="Proteomes" id="UP000326396">
    <property type="component" value="Linkage Group LG12"/>
</dbReference>
<accession>A0A5N6PLF3</accession>
<dbReference type="GO" id="GO:0043531">
    <property type="term" value="F:ADP binding"/>
    <property type="evidence" value="ECO:0007669"/>
    <property type="project" value="InterPro"/>
</dbReference>
<evidence type="ECO:0000259" key="4">
    <source>
        <dbReference type="Pfam" id="PF00931"/>
    </source>
</evidence>
<dbReference type="Pfam" id="PF00931">
    <property type="entry name" value="NB-ARC"/>
    <property type="match status" value="1"/>
</dbReference>
<organism evidence="6 7">
    <name type="scientific">Mikania micrantha</name>
    <name type="common">bitter vine</name>
    <dbReference type="NCBI Taxonomy" id="192012"/>
    <lineage>
        <taxon>Eukaryota</taxon>
        <taxon>Viridiplantae</taxon>
        <taxon>Streptophyta</taxon>
        <taxon>Embryophyta</taxon>
        <taxon>Tracheophyta</taxon>
        <taxon>Spermatophyta</taxon>
        <taxon>Magnoliopsida</taxon>
        <taxon>eudicotyledons</taxon>
        <taxon>Gunneridae</taxon>
        <taxon>Pentapetalae</taxon>
        <taxon>asterids</taxon>
        <taxon>campanulids</taxon>
        <taxon>Asterales</taxon>
        <taxon>Asteraceae</taxon>
        <taxon>Asteroideae</taxon>
        <taxon>Heliantheae alliance</taxon>
        <taxon>Eupatorieae</taxon>
        <taxon>Mikania</taxon>
    </lineage>
</organism>
<feature type="domain" description="NB-ARC" evidence="4">
    <location>
        <begin position="122"/>
        <end position="282"/>
    </location>
</feature>
<dbReference type="InterPro" id="IPR032675">
    <property type="entry name" value="LRR_dom_sf"/>
</dbReference>
<dbReference type="PRINTS" id="PR00364">
    <property type="entry name" value="DISEASERSIST"/>
</dbReference>
<protein>
    <submittedName>
        <fullName evidence="6">Uncharacterized protein</fullName>
    </submittedName>
</protein>
<dbReference type="PANTHER" id="PTHR11017:SF577">
    <property type="entry name" value="DISEASE RESISTANCE PROTEIN (TIR-NBS-LRR CLASS), PUTATIVE-RELATED"/>
    <property type="match status" value="1"/>
</dbReference>
<dbReference type="Pfam" id="PF23282">
    <property type="entry name" value="WHD_ROQ1"/>
    <property type="match status" value="1"/>
</dbReference>
<reference evidence="6 7" key="1">
    <citation type="submission" date="2019-05" db="EMBL/GenBank/DDBJ databases">
        <title>Mikania micrantha, genome provides insights into the molecular mechanism of rapid growth.</title>
        <authorList>
            <person name="Liu B."/>
        </authorList>
    </citation>
    <scope>NUCLEOTIDE SEQUENCE [LARGE SCALE GENOMIC DNA]</scope>
    <source>
        <strain evidence="6">NLD-2019</strain>
        <tissue evidence="6">Leaf</tissue>
    </source>
</reference>
<keyword evidence="2" id="KW-0677">Repeat</keyword>
<keyword evidence="7" id="KW-1185">Reference proteome</keyword>
<dbReference type="AlphaFoldDB" id="A0A5N6PLF3"/>
<dbReference type="Gene3D" id="3.80.10.10">
    <property type="entry name" value="Ribonuclease Inhibitor"/>
    <property type="match status" value="1"/>
</dbReference>
<dbReference type="InterPro" id="IPR002182">
    <property type="entry name" value="NB-ARC"/>
</dbReference>
<dbReference type="InterPro" id="IPR036390">
    <property type="entry name" value="WH_DNA-bd_sf"/>
</dbReference>
<evidence type="ECO:0000256" key="2">
    <source>
        <dbReference type="ARBA" id="ARBA00022737"/>
    </source>
</evidence>
<evidence type="ECO:0000259" key="5">
    <source>
        <dbReference type="Pfam" id="PF23282"/>
    </source>
</evidence>
<sequence length="576" mass="65748">MASSSSSIYTKTDQMSDFSYSSDENSFEYYHSLSSGDEDTRETFVDRSMASSSSSFYTTIDQMSDFSYSSDENSSEHEAKFIQKIVTKISVKLHLLNLSIDEKLVGMKERVKNLISSSEVESEDDVRMIGIWGMGGAGKTTVARAIYDNIFIFFEGISFVENVRERSKGMGLKELQRQILSAVLNDRNIDVPGVSDGKYMMKRMMLGRKVLVVLDDVDHIEQLEALAGELTWFKPGSRIIITTRDKQVLIAQGVNVDNIYNISLLSREEAICLFSRHAFSREVPNQGYEELSQQVVYYANGLPLTIKVLGSFLYGRTERAWLDTLERLKTIPLKETLKILEISYDGLEEDQKEIFLDVVCILKGKPKDQAIRMLKSCGYHADIGLEVLEQKSLINISERGYLGMHDHIEEMGKDIVRRLHHTKPNRHNRLWVKEEIEKIIHKDLGTEATRSMIMKYLGIHPAIVMKSLKKMKELRLLCVYDDDKTWEIDEGVQYLPDTLQSLYWSTYPLCWLPKTFQANNLVNLEMPRSHISQLWEGGEPKFLPSSSGNLEKLITFDLCACTNLESFDLCGASEIP</sequence>
<dbReference type="InterPro" id="IPR042197">
    <property type="entry name" value="Apaf_helical"/>
</dbReference>
<dbReference type="GO" id="GO:0006952">
    <property type="term" value="P:defense response"/>
    <property type="evidence" value="ECO:0007669"/>
    <property type="project" value="InterPro"/>
</dbReference>
<gene>
    <name evidence="6" type="ORF">E3N88_09469</name>
</gene>
<dbReference type="InterPro" id="IPR058192">
    <property type="entry name" value="WHD_ROQ1-like"/>
</dbReference>
<evidence type="ECO:0000313" key="7">
    <source>
        <dbReference type="Proteomes" id="UP000326396"/>
    </source>
</evidence>
<dbReference type="OrthoDB" id="1357022at2759"/>
<evidence type="ECO:0000313" key="6">
    <source>
        <dbReference type="EMBL" id="KAD6454763.1"/>
    </source>
</evidence>
<evidence type="ECO:0000256" key="3">
    <source>
        <dbReference type="SAM" id="MobiDB-lite"/>
    </source>
</evidence>
<dbReference type="Gene3D" id="3.40.50.300">
    <property type="entry name" value="P-loop containing nucleotide triphosphate hydrolases"/>
    <property type="match status" value="1"/>
</dbReference>
<dbReference type="EMBL" id="SZYD01000004">
    <property type="protein sequence ID" value="KAD6454763.1"/>
    <property type="molecule type" value="Genomic_DNA"/>
</dbReference>
<feature type="domain" description="Disease resistance protein Roq1-like winged-helix" evidence="5">
    <location>
        <begin position="348"/>
        <end position="418"/>
    </location>
</feature>
<dbReference type="SUPFAM" id="SSF52540">
    <property type="entry name" value="P-loop containing nucleoside triphosphate hydrolases"/>
    <property type="match status" value="1"/>
</dbReference>
<feature type="region of interest" description="Disordered" evidence="3">
    <location>
        <begin position="1"/>
        <end position="20"/>
    </location>
</feature>
<dbReference type="PANTHER" id="PTHR11017">
    <property type="entry name" value="LEUCINE-RICH REPEAT-CONTAINING PROTEIN"/>
    <property type="match status" value="1"/>
</dbReference>
<comment type="caution">
    <text evidence="6">The sequence shown here is derived from an EMBL/GenBank/DDBJ whole genome shotgun (WGS) entry which is preliminary data.</text>
</comment>
<dbReference type="SUPFAM" id="SSF46785">
    <property type="entry name" value="Winged helix' DNA-binding domain"/>
    <property type="match status" value="1"/>
</dbReference>